<keyword evidence="13" id="KW-1185">Reference proteome</keyword>
<keyword evidence="3 8" id="KW-0520">NAD</keyword>
<proteinExistence type="inferred from homology"/>
<comment type="catalytic activity">
    <reaction evidence="8">
        <text>a ubiquinone + n Na(+)(in) + NADH + H(+) = a ubiquinol + n Na(+)(out) + NAD(+)</text>
        <dbReference type="Rhea" id="RHEA:47748"/>
        <dbReference type="Rhea" id="RHEA-COMP:9565"/>
        <dbReference type="Rhea" id="RHEA-COMP:9566"/>
        <dbReference type="ChEBI" id="CHEBI:15378"/>
        <dbReference type="ChEBI" id="CHEBI:16389"/>
        <dbReference type="ChEBI" id="CHEBI:17976"/>
        <dbReference type="ChEBI" id="CHEBI:29101"/>
        <dbReference type="ChEBI" id="CHEBI:57540"/>
        <dbReference type="ChEBI" id="CHEBI:57945"/>
        <dbReference type="EC" id="7.2.1.1"/>
    </reaction>
</comment>
<comment type="subunit">
    <text evidence="8">Composed of six subunits; NqrA, NqrB, NqrC, NqrD, NqrE and NqrF.</text>
</comment>
<evidence type="ECO:0000259" key="9">
    <source>
        <dbReference type="Pfam" id="PF05896"/>
    </source>
</evidence>
<dbReference type="InterPro" id="IPR056148">
    <property type="entry name" value="NQRA_2nd"/>
</dbReference>
<evidence type="ECO:0000256" key="5">
    <source>
        <dbReference type="ARBA" id="ARBA00023065"/>
    </source>
</evidence>
<dbReference type="Pfam" id="PF11973">
    <property type="entry name" value="NQRA_SLBB"/>
    <property type="match status" value="1"/>
</dbReference>
<evidence type="ECO:0000256" key="1">
    <source>
        <dbReference type="ARBA" id="ARBA00022448"/>
    </source>
</evidence>
<dbReference type="NCBIfam" id="TIGR01936">
    <property type="entry name" value="nqrA"/>
    <property type="match status" value="1"/>
</dbReference>
<sequence>MLIKTKKGLNLPITGEPEQAIYDDGGVVSSVALLGPDYNGLKPTMAVAEGDRVKLGDVLFSEKQNSKVVYTSPGCGVVKSIVRGARRVLQAVIIELDGTDSVEFSAYAESELSNLTTEQVKDNLLASGLWTAFRTRPYSKVPDPDTAPRSIFVTAIDTNPLAANPEVVIAERAQDFKNGLAVIAKLTEGKLFLCKAPGQTFPAGEIGKLEIAEFDGPHPAGLPGTHIHHLDPVGPAKTVWHLDYQSVIAIGALFTTGRLNVERVVSLAGTLVERPRLVRTRLGANLSDLVKGQLVAGKEPRVISGSVLHGHKGEDWADYLGRYSHQVTVIEEGRARDFMGWIIPSRDKYSFLNVLLSSLPKERGRKFAFNTNKLGSPRAIVPVGVYEEVVPMDILPTQLLRYMIVGDTDMAQALGCLELDEEDLALCTFVDPGKHDFGAVLRNNLTQIEKEG</sequence>
<accession>A0A1Y6CWC1</accession>
<keyword evidence="2 8" id="KW-1278">Translocase</keyword>
<evidence type="ECO:0000256" key="8">
    <source>
        <dbReference type="HAMAP-Rule" id="MF_00425"/>
    </source>
</evidence>
<gene>
    <name evidence="8" type="primary">nqrA</name>
    <name evidence="12" type="ORF">SAMN02949497_1869</name>
</gene>
<dbReference type="GO" id="GO:0016655">
    <property type="term" value="F:oxidoreductase activity, acting on NAD(P)H, quinone or similar compound as acceptor"/>
    <property type="evidence" value="ECO:0007669"/>
    <property type="project" value="UniProtKB-UniRule"/>
</dbReference>
<evidence type="ECO:0000259" key="11">
    <source>
        <dbReference type="Pfam" id="PF24836"/>
    </source>
</evidence>
<dbReference type="OrthoDB" id="9774536at2"/>
<dbReference type="NCBIfam" id="NF003759">
    <property type="entry name" value="PRK05352.1-2"/>
    <property type="match status" value="1"/>
</dbReference>
<dbReference type="RefSeq" id="WP_085212024.1">
    <property type="nucleotide sequence ID" value="NZ_FXAM01000001.1"/>
</dbReference>
<feature type="domain" description="NqrA N-terminal barrel-sandwich hybrid" evidence="9">
    <location>
        <begin position="3"/>
        <end position="97"/>
    </location>
</feature>
<keyword evidence="6 8" id="KW-0830">Ubiquinone</keyword>
<dbReference type="HAMAP" id="MF_00425">
    <property type="entry name" value="NqrA"/>
    <property type="match status" value="1"/>
</dbReference>
<evidence type="ECO:0000256" key="4">
    <source>
        <dbReference type="ARBA" id="ARBA00023053"/>
    </source>
</evidence>
<dbReference type="Proteomes" id="UP000192923">
    <property type="component" value="Unassembled WGS sequence"/>
</dbReference>
<protein>
    <recommendedName>
        <fullName evidence="8">Na(+)-translocating NADH-quinone reductase subunit A</fullName>
        <shortName evidence="8">Na(+)-NQR subunit A</shortName>
        <shortName evidence="8">Na(+)-translocating NQR subunit A</shortName>
        <ecNumber evidence="8">7.2.1.1</ecNumber>
    </recommendedName>
    <alternativeName>
        <fullName evidence="8">NQR complex subunit A</fullName>
    </alternativeName>
    <alternativeName>
        <fullName evidence="8">NQR-1 subunit A</fullName>
    </alternativeName>
</protein>
<dbReference type="PANTHER" id="PTHR37839">
    <property type="entry name" value="NA(+)-TRANSLOCATING NADH-QUINONE REDUCTASE SUBUNIT A"/>
    <property type="match status" value="1"/>
</dbReference>
<keyword evidence="4 8" id="KW-0915">Sodium</keyword>
<evidence type="ECO:0000313" key="13">
    <source>
        <dbReference type="Proteomes" id="UP000192923"/>
    </source>
</evidence>
<evidence type="ECO:0000256" key="2">
    <source>
        <dbReference type="ARBA" id="ARBA00022967"/>
    </source>
</evidence>
<name>A0A1Y6CWC1_9GAMM</name>
<dbReference type="Pfam" id="PF24836">
    <property type="entry name" value="NQRA_2nd"/>
    <property type="match status" value="1"/>
</dbReference>
<evidence type="ECO:0000256" key="3">
    <source>
        <dbReference type="ARBA" id="ARBA00023027"/>
    </source>
</evidence>
<dbReference type="EC" id="7.2.1.1" evidence="8"/>
<dbReference type="EMBL" id="FXAM01000001">
    <property type="protein sequence ID" value="SMF94550.1"/>
    <property type="molecule type" value="Genomic_DNA"/>
</dbReference>
<evidence type="ECO:0000256" key="7">
    <source>
        <dbReference type="ARBA" id="ARBA00023201"/>
    </source>
</evidence>
<dbReference type="InterPro" id="IPR056147">
    <property type="entry name" value="NQRA_N"/>
</dbReference>
<comment type="similarity">
    <text evidence="8">Belongs to the NqrA family.</text>
</comment>
<dbReference type="InterPro" id="IPR022615">
    <property type="entry name" value="NqrA_C_domain"/>
</dbReference>
<evidence type="ECO:0000259" key="10">
    <source>
        <dbReference type="Pfam" id="PF11973"/>
    </source>
</evidence>
<dbReference type="STRING" id="1760988.SAMN02949497_1869"/>
<keyword evidence="1 8" id="KW-0813">Transport</keyword>
<reference evidence="12 13" key="1">
    <citation type="submission" date="2016-12" db="EMBL/GenBank/DDBJ databases">
        <authorList>
            <person name="Song W.-J."/>
            <person name="Kurnit D.M."/>
        </authorList>
    </citation>
    <scope>NUCLEOTIDE SEQUENCE [LARGE SCALE GENOMIC DNA]</scope>
    <source>
        <strain evidence="12 13">175</strain>
    </source>
</reference>
<organism evidence="12 13">
    <name type="scientific">Methylomagnum ishizawai</name>
    <dbReference type="NCBI Taxonomy" id="1760988"/>
    <lineage>
        <taxon>Bacteria</taxon>
        <taxon>Pseudomonadati</taxon>
        <taxon>Pseudomonadota</taxon>
        <taxon>Gammaproteobacteria</taxon>
        <taxon>Methylococcales</taxon>
        <taxon>Methylococcaceae</taxon>
        <taxon>Methylomagnum</taxon>
    </lineage>
</organism>
<evidence type="ECO:0000256" key="6">
    <source>
        <dbReference type="ARBA" id="ARBA00023075"/>
    </source>
</evidence>
<dbReference type="Pfam" id="PF05896">
    <property type="entry name" value="NQRA_N"/>
    <property type="match status" value="1"/>
</dbReference>
<feature type="domain" description="Na(+)-translocating NADH-quinone reductase subunit A C-terminal" evidence="10">
    <location>
        <begin position="264"/>
        <end position="312"/>
    </location>
</feature>
<keyword evidence="7 8" id="KW-0739">Sodium transport</keyword>
<dbReference type="PANTHER" id="PTHR37839:SF1">
    <property type="entry name" value="NA(+)-TRANSLOCATING NADH-QUINONE REDUCTASE SUBUNIT A"/>
    <property type="match status" value="1"/>
</dbReference>
<dbReference type="GO" id="GO:0006814">
    <property type="term" value="P:sodium ion transport"/>
    <property type="evidence" value="ECO:0007669"/>
    <property type="project" value="UniProtKB-UniRule"/>
</dbReference>
<comment type="function">
    <text evidence="8">NQR complex catalyzes the reduction of ubiquinone-1 to ubiquinol by two successive reactions, coupled with the transport of Na(+) ions from the cytoplasm to the periplasm. NqrA to NqrE are probably involved in the second step, the conversion of ubisemiquinone to ubiquinol.</text>
</comment>
<evidence type="ECO:0000313" key="12">
    <source>
        <dbReference type="EMBL" id="SMF94550.1"/>
    </source>
</evidence>
<dbReference type="InterPro" id="IPR008703">
    <property type="entry name" value="NqrA"/>
</dbReference>
<keyword evidence="5 8" id="KW-0406">Ion transport</keyword>
<feature type="domain" description="NqrA second alpha/beta" evidence="11">
    <location>
        <begin position="115"/>
        <end position="259"/>
    </location>
</feature>
<dbReference type="AlphaFoldDB" id="A0A1Y6CWC1"/>